<dbReference type="EMBL" id="CYRY02008654">
    <property type="protein sequence ID" value="VCW77313.1"/>
    <property type="molecule type" value="Genomic_DNA"/>
</dbReference>
<proteinExistence type="predicted"/>
<feature type="compositionally biased region" description="Basic and acidic residues" evidence="1">
    <location>
        <begin position="29"/>
        <end position="38"/>
    </location>
</feature>
<comment type="caution">
    <text evidence="2">The sequence shown here is derived from an EMBL/GenBank/DDBJ whole genome shotgun (WGS) entry which is preliminary data.</text>
</comment>
<feature type="region of interest" description="Disordered" evidence="1">
    <location>
        <begin position="1"/>
        <end position="38"/>
    </location>
</feature>
<evidence type="ECO:0000313" key="3">
    <source>
        <dbReference type="Proteomes" id="UP000269945"/>
    </source>
</evidence>
<reference evidence="2 3" key="1">
    <citation type="submission" date="2018-10" db="EMBL/GenBank/DDBJ databases">
        <authorList>
            <person name="Ekblom R."/>
            <person name="Jareborg N."/>
        </authorList>
    </citation>
    <scope>NUCLEOTIDE SEQUENCE [LARGE SCALE GENOMIC DNA]</scope>
    <source>
        <tissue evidence="2">Muscle</tissue>
    </source>
</reference>
<evidence type="ECO:0000256" key="1">
    <source>
        <dbReference type="SAM" id="MobiDB-lite"/>
    </source>
</evidence>
<organism evidence="2 3">
    <name type="scientific">Gulo gulo</name>
    <name type="common">Wolverine</name>
    <name type="synonym">Gluton</name>
    <dbReference type="NCBI Taxonomy" id="48420"/>
    <lineage>
        <taxon>Eukaryota</taxon>
        <taxon>Metazoa</taxon>
        <taxon>Chordata</taxon>
        <taxon>Craniata</taxon>
        <taxon>Vertebrata</taxon>
        <taxon>Euteleostomi</taxon>
        <taxon>Mammalia</taxon>
        <taxon>Eutheria</taxon>
        <taxon>Laurasiatheria</taxon>
        <taxon>Carnivora</taxon>
        <taxon>Caniformia</taxon>
        <taxon>Musteloidea</taxon>
        <taxon>Mustelidae</taxon>
        <taxon>Guloninae</taxon>
        <taxon>Gulo</taxon>
    </lineage>
</organism>
<protein>
    <submittedName>
        <fullName evidence="2">Uncharacterized protein</fullName>
    </submittedName>
</protein>
<accession>A0A9X9PY79</accession>
<dbReference type="AlphaFoldDB" id="A0A9X9PY79"/>
<name>A0A9X9PY79_GULGU</name>
<gene>
    <name evidence="2" type="ORF">BN2614_LOCUS3</name>
</gene>
<dbReference type="Proteomes" id="UP000269945">
    <property type="component" value="Unassembled WGS sequence"/>
</dbReference>
<keyword evidence="3" id="KW-1185">Reference proteome</keyword>
<sequence>MAGPGGEVGAASLESVPGSGGLFSAVGCMDRREPCSSA</sequence>
<evidence type="ECO:0000313" key="2">
    <source>
        <dbReference type="EMBL" id="VCW77313.1"/>
    </source>
</evidence>